<dbReference type="InterPro" id="IPR005745">
    <property type="entry name" value="Ribosomal_uL14_bac-type"/>
</dbReference>
<reference evidence="6" key="2">
    <citation type="journal article" date="2021" name="Microbiome">
        <title>Successional dynamics and alternative stable states in a saline activated sludge microbial community over 9 years.</title>
        <authorList>
            <person name="Wang Y."/>
            <person name="Ye J."/>
            <person name="Ju F."/>
            <person name="Liu L."/>
            <person name="Boyd J.A."/>
            <person name="Deng Y."/>
            <person name="Parks D.H."/>
            <person name="Jiang X."/>
            <person name="Yin X."/>
            <person name="Woodcroft B.J."/>
            <person name="Tyson G.W."/>
            <person name="Hugenholtz P."/>
            <person name="Polz M.F."/>
            <person name="Zhang T."/>
        </authorList>
    </citation>
    <scope>NUCLEOTIDE SEQUENCE</scope>
    <source>
        <strain evidence="6">HKST-UBA11</strain>
    </source>
</reference>
<keyword evidence="1 3" id="KW-0689">Ribosomal protein</keyword>
<dbReference type="InterPro" id="IPR019972">
    <property type="entry name" value="Ribosomal_uL14_CS"/>
</dbReference>
<evidence type="ECO:0000256" key="5">
    <source>
        <dbReference type="RuleBase" id="RU003950"/>
    </source>
</evidence>
<dbReference type="SUPFAM" id="SSF50193">
    <property type="entry name" value="Ribosomal protein L14"/>
    <property type="match status" value="1"/>
</dbReference>
<evidence type="ECO:0000313" key="7">
    <source>
        <dbReference type="Proteomes" id="UP000754563"/>
    </source>
</evidence>
<evidence type="ECO:0000256" key="1">
    <source>
        <dbReference type="ARBA" id="ARBA00022980"/>
    </source>
</evidence>
<dbReference type="EMBL" id="JAGQLH010000047">
    <property type="protein sequence ID" value="MCA9385819.1"/>
    <property type="molecule type" value="Genomic_DNA"/>
</dbReference>
<dbReference type="Pfam" id="PF00238">
    <property type="entry name" value="Ribosomal_L14"/>
    <property type="match status" value="1"/>
</dbReference>
<comment type="similarity">
    <text evidence="3 4">Belongs to the universal ribosomal protein uL14 family.</text>
</comment>
<dbReference type="PANTHER" id="PTHR11761">
    <property type="entry name" value="50S/60S RIBOSOMAL PROTEIN L14/L23"/>
    <property type="match status" value="1"/>
</dbReference>
<accession>A0A955L895</accession>
<dbReference type="CDD" id="cd00337">
    <property type="entry name" value="Ribosomal_uL14"/>
    <property type="match status" value="1"/>
</dbReference>
<dbReference type="GO" id="GO:0022625">
    <property type="term" value="C:cytosolic large ribosomal subunit"/>
    <property type="evidence" value="ECO:0007669"/>
    <property type="project" value="TreeGrafter"/>
</dbReference>
<dbReference type="InterPro" id="IPR036853">
    <property type="entry name" value="Ribosomal_uL14_sf"/>
</dbReference>
<dbReference type="PANTHER" id="PTHR11761:SF3">
    <property type="entry name" value="LARGE RIBOSOMAL SUBUNIT PROTEIN UL14M"/>
    <property type="match status" value="1"/>
</dbReference>
<evidence type="ECO:0000256" key="4">
    <source>
        <dbReference type="RuleBase" id="RU003949"/>
    </source>
</evidence>
<dbReference type="GO" id="GO:0070180">
    <property type="term" value="F:large ribosomal subunit rRNA binding"/>
    <property type="evidence" value="ECO:0007669"/>
    <property type="project" value="TreeGrafter"/>
</dbReference>
<evidence type="ECO:0000256" key="3">
    <source>
        <dbReference type="HAMAP-Rule" id="MF_01367"/>
    </source>
</evidence>
<dbReference type="HAMAP" id="MF_01367">
    <property type="entry name" value="Ribosomal_uL14"/>
    <property type="match status" value="1"/>
</dbReference>
<sequence length="127" mass="14121">MIQKLSRLKVADNSGAKEVMVINVLSRRKGNSYQRFGTVGELVVCSVKQALPDSKLRKGDVVYGVIVRARKEVRRYDGTYIRFDDNAVVLIGKENKNPLGSRVFGPIAREVKDIGYNKIASLAPEVL</sequence>
<dbReference type="PROSITE" id="PS00049">
    <property type="entry name" value="RIBOSOMAL_L14"/>
    <property type="match status" value="1"/>
</dbReference>
<keyword evidence="3 5" id="KW-0699">rRNA-binding</keyword>
<dbReference type="AlphaFoldDB" id="A0A955L895"/>
<dbReference type="Proteomes" id="UP000754563">
    <property type="component" value="Unassembled WGS sequence"/>
</dbReference>
<dbReference type="InterPro" id="IPR000218">
    <property type="entry name" value="Ribosomal_uL14"/>
</dbReference>
<keyword evidence="2 3" id="KW-0687">Ribonucleoprotein</keyword>
<keyword evidence="3 5" id="KW-0694">RNA-binding</keyword>
<proteinExistence type="inferred from homology"/>
<dbReference type="GO" id="GO:0006412">
    <property type="term" value="P:translation"/>
    <property type="evidence" value="ECO:0007669"/>
    <property type="project" value="UniProtKB-UniRule"/>
</dbReference>
<dbReference type="Gene3D" id="2.40.150.20">
    <property type="entry name" value="Ribosomal protein L14"/>
    <property type="match status" value="1"/>
</dbReference>
<comment type="function">
    <text evidence="3 5">Binds to 23S rRNA. Forms part of two intersubunit bridges in the 70S ribosome.</text>
</comment>
<dbReference type="SMART" id="SM01374">
    <property type="entry name" value="Ribosomal_L14"/>
    <property type="match status" value="1"/>
</dbReference>
<dbReference type="NCBIfam" id="TIGR01067">
    <property type="entry name" value="rplN_bact"/>
    <property type="match status" value="1"/>
</dbReference>
<name>A0A955L895_9BACT</name>
<dbReference type="GO" id="GO:0003735">
    <property type="term" value="F:structural constituent of ribosome"/>
    <property type="evidence" value="ECO:0007669"/>
    <property type="project" value="InterPro"/>
</dbReference>
<comment type="subunit">
    <text evidence="3">Part of the 50S ribosomal subunit. Forms a cluster with proteins L3 and L19. In the 70S ribosome, L14 and L19 interact and together make contacts with the 16S rRNA in bridges B5 and B8.</text>
</comment>
<evidence type="ECO:0000313" key="6">
    <source>
        <dbReference type="EMBL" id="MCA9385819.1"/>
    </source>
</evidence>
<gene>
    <name evidence="3 6" type="primary">rplN</name>
    <name evidence="6" type="ORF">KC717_04170</name>
</gene>
<evidence type="ECO:0000256" key="2">
    <source>
        <dbReference type="ARBA" id="ARBA00023274"/>
    </source>
</evidence>
<protein>
    <recommendedName>
        <fullName evidence="3">Large ribosomal subunit protein uL14</fullName>
    </recommendedName>
</protein>
<comment type="caution">
    <text evidence="6">The sequence shown here is derived from an EMBL/GenBank/DDBJ whole genome shotgun (WGS) entry which is preliminary data.</text>
</comment>
<organism evidence="6 7">
    <name type="scientific">Candidatus Dojkabacteria bacterium</name>
    <dbReference type="NCBI Taxonomy" id="2099670"/>
    <lineage>
        <taxon>Bacteria</taxon>
        <taxon>Candidatus Dojkabacteria</taxon>
    </lineage>
</organism>
<reference evidence="6" key="1">
    <citation type="submission" date="2020-04" db="EMBL/GenBank/DDBJ databases">
        <authorList>
            <person name="Zhang T."/>
        </authorList>
    </citation>
    <scope>NUCLEOTIDE SEQUENCE</scope>
    <source>
        <strain evidence="6">HKST-UBA11</strain>
    </source>
</reference>